<reference evidence="7 8" key="1">
    <citation type="journal article" date="2018" name="Nat. Ecol. Evol.">
        <title>Pezizomycetes genomes reveal the molecular basis of ectomycorrhizal truffle lifestyle.</title>
        <authorList>
            <person name="Murat C."/>
            <person name="Payen T."/>
            <person name="Noel B."/>
            <person name="Kuo A."/>
            <person name="Morin E."/>
            <person name="Chen J."/>
            <person name="Kohler A."/>
            <person name="Krizsan K."/>
            <person name="Balestrini R."/>
            <person name="Da Silva C."/>
            <person name="Montanini B."/>
            <person name="Hainaut M."/>
            <person name="Levati E."/>
            <person name="Barry K.W."/>
            <person name="Belfiori B."/>
            <person name="Cichocki N."/>
            <person name="Clum A."/>
            <person name="Dockter R.B."/>
            <person name="Fauchery L."/>
            <person name="Guy J."/>
            <person name="Iotti M."/>
            <person name="Le Tacon F."/>
            <person name="Lindquist E.A."/>
            <person name="Lipzen A."/>
            <person name="Malagnac F."/>
            <person name="Mello A."/>
            <person name="Molinier V."/>
            <person name="Miyauchi S."/>
            <person name="Poulain J."/>
            <person name="Riccioni C."/>
            <person name="Rubini A."/>
            <person name="Sitrit Y."/>
            <person name="Splivallo R."/>
            <person name="Traeger S."/>
            <person name="Wang M."/>
            <person name="Zifcakova L."/>
            <person name="Wipf D."/>
            <person name="Zambonelli A."/>
            <person name="Paolocci F."/>
            <person name="Nowrousian M."/>
            <person name="Ottonello S."/>
            <person name="Baldrian P."/>
            <person name="Spatafora J.W."/>
            <person name="Henrissat B."/>
            <person name="Nagy L.G."/>
            <person name="Aury J.M."/>
            <person name="Wincker P."/>
            <person name="Grigoriev I.V."/>
            <person name="Bonfante P."/>
            <person name="Martin F.M."/>
        </authorList>
    </citation>
    <scope>NUCLEOTIDE SEQUENCE [LARGE SCALE GENOMIC DNA]</scope>
    <source>
        <strain evidence="7 8">120613-1</strain>
    </source>
</reference>
<dbReference type="PANTHER" id="PTHR24305">
    <property type="entry name" value="CYTOCHROME P450"/>
    <property type="match status" value="1"/>
</dbReference>
<dbReference type="PANTHER" id="PTHR24305:SF166">
    <property type="entry name" value="CYTOCHROME P450 12A4, MITOCHONDRIAL-RELATED"/>
    <property type="match status" value="1"/>
</dbReference>
<keyword evidence="4 5" id="KW-0408">Iron</keyword>
<dbReference type="InterPro" id="IPR017972">
    <property type="entry name" value="Cyt_P450_CS"/>
</dbReference>
<dbReference type="Pfam" id="PF00067">
    <property type="entry name" value="p450"/>
    <property type="match status" value="1"/>
</dbReference>
<dbReference type="PROSITE" id="PS00086">
    <property type="entry name" value="CYTOCHROME_P450"/>
    <property type="match status" value="1"/>
</dbReference>
<keyword evidence="5 6" id="KW-0349">Heme</keyword>
<dbReference type="PRINTS" id="PR00385">
    <property type="entry name" value="P450"/>
</dbReference>
<evidence type="ECO:0000256" key="4">
    <source>
        <dbReference type="ARBA" id="ARBA00023004"/>
    </source>
</evidence>
<comment type="cofactor">
    <cofactor evidence="1 5">
        <name>heme</name>
        <dbReference type="ChEBI" id="CHEBI:30413"/>
    </cofactor>
</comment>
<dbReference type="InterPro" id="IPR002401">
    <property type="entry name" value="Cyt_P450_E_grp-I"/>
</dbReference>
<organism evidence="7 8">
    <name type="scientific">Choiromyces venosus 120613-1</name>
    <dbReference type="NCBI Taxonomy" id="1336337"/>
    <lineage>
        <taxon>Eukaryota</taxon>
        <taxon>Fungi</taxon>
        <taxon>Dikarya</taxon>
        <taxon>Ascomycota</taxon>
        <taxon>Pezizomycotina</taxon>
        <taxon>Pezizomycetes</taxon>
        <taxon>Pezizales</taxon>
        <taxon>Tuberaceae</taxon>
        <taxon>Choiromyces</taxon>
    </lineage>
</organism>
<dbReference type="STRING" id="1336337.A0A3N4JBS0"/>
<protein>
    <submittedName>
        <fullName evidence="7">Cytochrome P450</fullName>
    </submittedName>
</protein>
<dbReference type="GO" id="GO:0004497">
    <property type="term" value="F:monooxygenase activity"/>
    <property type="evidence" value="ECO:0007669"/>
    <property type="project" value="UniProtKB-KW"/>
</dbReference>
<dbReference type="InterPro" id="IPR050121">
    <property type="entry name" value="Cytochrome_P450_monoxygenase"/>
</dbReference>
<gene>
    <name evidence="7" type="ORF">L873DRAFT_338286</name>
</gene>
<dbReference type="PRINTS" id="PR00463">
    <property type="entry name" value="EP450I"/>
</dbReference>
<keyword evidence="3 5" id="KW-0479">Metal-binding</keyword>
<evidence type="ECO:0000256" key="2">
    <source>
        <dbReference type="ARBA" id="ARBA00010617"/>
    </source>
</evidence>
<evidence type="ECO:0000256" key="5">
    <source>
        <dbReference type="PIRSR" id="PIRSR602401-1"/>
    </source>
</evidence>
<accession>A0A3N4JBS0</accession>
<dbReference type="InterPro" id="IPR036396">
    <property type="entry name" value="Cyt_P450_sf"/>
</dbReference>
<dbReference type="Gene3D" id="1.10.630.10">
    <property type="entry name" value="Cytochrome P450"/>
    <property type="match status" value="1"/>
</dbReference>
<proteinExistence type="inferred from homology"/>
<dbReference type="InterPro" id="IPR001128">
    <property type="entry name" value="Cyt_P450"/>
</dbReference>
<sequence>MELSKLEKECPYLTACVKESLRRDPLVPGPNPRIVPAEGAVINGWELPGNTIIFAQTQTTNHDPKIFPNPTLYIPERWLGEKEMAEMRAMMTTFGSGPRTCIGENLAMMELHCVTALLFRNYNVSIPDGYDNEYVEFWITRPRGEDVFLRIEPRGV</sequence>
<keyword evidence="8" id="KW-1185">Reference proteome</keyword>
<evidence type="ECO:0000256" key="1">
    <source>
        <dbReference type="ARBA" id="ARBA00001971"/>
    </source>
</evidence>
<comment type="similarity">
    <text evidence="2 6">Belongs to the cytochrome P450 family.</text>
</comment>
<evidence type="ECO:0000256" key="3">
    <source>
        <dbReference type="ARBA" id="ARBA00022723"/>
    </source>
</evidence>
<feature type="binding site" description="axial binding residue" evidence="5">
    <location>
        <position position="101"/>
    </location>
    <ligand>
        <name>heme</name>
        <dbReference type="ChEBI" id="CHEBI:30413"/>
    </ligand>
    <ligandPart>
        <name>Fe</name>
        <dbReference type="ChEBI" id="CHEBI:18248"/>
    </ligandPart>
</feature>
<dbReference type="EMBL" id="ML120501">
    <property type="protein sequence ID" value="RPA91274.1"/>
    <property type="molecule type" value="Genomic_DNA"/>
</dbReference>
<keyword evidence="6" id="KW-0503">Monooxygenase</keyword>
<evidence type="ECO:0000256" key="6">
    <source>
        <dbReference type="RuleBase" id="RU000461"/>
    </source>
</evidence>
<dbReference type="Proteomes" id="UP000276215">
    <property type="component" value="Unassembled WGS sequence"/>
</dbReference>
<dbReference type="GO" id="GO:0005506">
    <property type="term" value="F:iron ion binding"/>
    <property type="evidence" value="ECO:0007669"/>
    <property type="project" value="InterPro"/>
</dbReference>
<keyword evidence="6" id="KW-0560">Oxidoreductase</keyword>
<dbReference type="OrthoDB" id="3934656at2759"/>
<evidence type="ECO:0000313" key="8">
    <source>
        <dbReference type="Proteomes" id="UP000276215"/>
    </source>
</evidence>
<dbReference type="AlphaFoldDB" id="A0A3N4JBS0"/>
<dbReference type="SUPFAM" id="SSF48264">
    <property type="entry name" value="Cytochrome P450"/>
    <property type="match status" value="1"/>
</dbReference>
<dbReference type="GO" id="GO:0020037">
    <property type="term" value="F:heme binding"/>
    <property type="evidence" value="ECO:0007669"/>
    <property type="project" value="InterPro"/>
</dbReference>
<evidence type="ECO:0000313" key="7">
    <source>
        <dbReference type="EMBL" id="RPA91274.1"/>
    </source>
</evidence>
<name>A0A3N4JBS0_9PEZI</name>
<dbReference type="GO" id="GO:0016705">
    <property type="term" value="F:oxidoreductase activity, acting on paired donors, with incorporation or reduction of molecular oxygen"/>
    <property type="evidence" value="ECO:0007669"/>
    <property type="project" value="InterPro"/>
</dbReference>